<reference evidence="3" key="1">
    <citation type="submission" date="2016-11" db="UniProtKB">
        <authorList>
            <consortium name="WormBaseParasite"/>
        </authorList>
    </citation>
    <scope>IDENTIFICATION</scope>
</reference>
<evidence type="ECO:0000313" key="2">
    <source>
        <dbReference type="Proteomes" id="UP000095287"/>
    </source>
</evidence>
<feature type="compositionally biased region" description="Basic and acidic residues" evidence="1">
    <location>
        <begin position="40"/>
        <end position="52"/>
    </location>
</feature>
<name>A0A1I7ZQ60_9BILA</name>
<evidence type="ECO:0000313" key="3">
    <source>
        <dbReference type="WBParaSite" id="L893_g28430.t1"/>
    </source>
</evidence>
<dbReference type="WBParaSite" id="L893_g28430.t1">
    <property type="protein sequence ID" value="L893_g28430.t1"/>
    <property type="gene ID" value="L893_g28430"/>
</dbReference>
<accession>A0A1I7ZQ60</accession>
<feature type="region of interest" description="Disordered" evidence="1">
    <location>
        <begin position="1"/>
        <end position="62"/>
    </location>
</feature>
<protein>
    <submittedName>
        <fullName evidence="3">Uncharacterized protein</fullName>
    </submittedName>
</protein>
<dbReference type="AlphaFoldDB" id="A0A1I7ZQ60"/>
<dbReference type="Proteomes" id="UP000095287">
    <property type="component" value="Unplaced"/>
</dbReference>
<sequence>MINDVLKHISKGNTEGRGQPKKRNAKGAYEDMSATPIGEEFGRGPYLEKEKGQGSQSQKRCGAKTRKECVKSLSEGGTEQIDWSEIAYTLDPQSSPSRRRSIRYRQRRQFGVTKTDNNTRGNNAEHNWLPRRMNAIAVGRRRPKGDHTSRAVIIAGGNGNMRLRTKSNEYLWGKTSFLLSGLTSSVGRPDRY</sequence>
<keyword evidence="2" id="KW-1185">Reference proteome</keyword>
<organism evidence="2 3">
    <name type="scientific">Steinernema glaseri</name>
    <dbReference type="NCBI Taxonomy" id="37863"/>
    <lineage>
        <taxon>Eukaryota</taxon>
        <taxon>Metazoa</taxon>
        <taxon>Ecdysozoa</taxon>
        <taxon>Nematoda</taxon>
        <taxon>Chromadorea</taxon>
        <taxon>Rhabditida</taxon>
        <taxon>Tylenchina</taxon>
        <taxon>Panagrolaimomorpha</taxon>
        <taxon>Strongyloidoidea</taxon>
        <taxon>Steinernematidae</taxon>
        <taxon>Steinernema</taxon>
    </lineage>
</organism>
<evidence type="ECO:0000256" key="1">
    <source>
        <dbReference type="SAM" id="MobiDB-lite"/>
    </source>
</evidence>
<proteinExistence type="predicted"/>